<dbReference type="PANTHER" id="PTHR11289:SF0">
    <property type="entry name" value="BREAST CANCER TYPE 2 SUSCEPTIBILITY PROTEIN"/>
    <property type="match status" value="1"/>
</dbReference>
<evidence type="ECO:0000313" key="5">
    <source>
        <dbReference type="Proteomes" id="UP000275846"/>
    </source>
</evidence>
<dbReference type="Pfam" id="PF09103">
    <property type="entry name" value="BRCA-2_OB1"/>
    <property type="match status" value="1"/>
</dbReference>
<reference evidence="4 5" key="2">
    <citation type="submission" date="2018-11" db="EMBL/GenBank/DDBJ databases">
        <authorList>
            <consortium name="Pathogen Informatics"/>
        </authorList>
    </citation>
    <scope>NUCLEOTIDE SEQUENCE [LARGE SCALE GENOMIC DNA]</scope>
    <source>
        <strain evidence="4 5">NST_G2</strain>
    </source>
</reference>
<dbReference type="SUPFAM" id="SSF81872">
    <property type="entry name" value="BRCA2 helical domain"/>
    <property type="match status" value="1"/>
</dbReference>
<proteinExistence type="predicted"/>
<dbReference type="OrthoDB" id="21095at2759"/>
<feature type="domain" description="BRCA2 OB1" evidence="2">
    <location>
        <begin position="444"/>
        <end position="569"/>
    </location>
</feature>
<dbReference type="AlphaFoldDB" id="A0A183SJL3"/>
<dbReference type="InterPro" id="IPR036315">
    <property type="entry name" value="BRCA2_hlx_sf"/>
</dbReference>
<dbReference type="InterPro" id="IPR015252">
    <property type="entry name" value="BRCA2_hlx"/>
</dbReference>
<evidence type="ECO:0000259" key="3">
    <source>
        <dbReference type="Pfam" id="PF09169"/>
    </source>
</evidence>
<sequence>MGSINPSPSVTGFYTGKGVSISISSAASLQRAKGLITECFNETNGECINKESQSIVPETAVPQDLIKTACSLKVDICIASSVQSSESSDVGHDLPPNGPTSSAVFCAEVVGTDSSADHGSTSNAKIYLQAEPTAPSADACALPSSSCFPPEEQTDGEIPRKPQSPRFDCGEPLASVFETNSLADTNHASSPRNVTPSKSIKNRALARNLQETMAIAKFKSHATPSPKAARSHADDRTLLASSVAASRGQPHKIVREPISPGLLWRLRHRFSISSTLLNTCCLPEQVSPLNEGFVLPDCLELPKEVSSWSLSTARRLLFRLDTSNSEEFPLSYNLGDGVEVIPNDSGLAGVEEVGRAFVCSPGVTAGLASRTWVNHHFTQLAWRFGSCAILQPNRLRDSLAKFPVDAQSTVDPGGSNLLGCWLLHALLLELKYRYDKELEAVERSALRKILETDDTPAKRMVLCVSQLQPLQNSMYRGRLTDGWYHMDWLPDKALAQLISSGRIRVGTKLVCAGAEAVQRPAGLDPQDSGNTDVQKDVDSHLFGASSGLILRLGANSTRMAHPTARLGYVPTSPNHITSLCPIPLSSLHADGGPVSSILVLVQRRFQLQFMETRSEDSENERKHRIFRDPRSEEAASREHERNCQVAFDKAAGDFSSSPKCSKRLRRSQPTSESLASLGLDGEALWNAINGAPDPDLAEASLSTVQRDAVLHFKESTLRELLTQTVPKREVTPLLRLHLAGLHPKDVERKLELPLTLWNPPEEMLSTLKEGAVVQFFRLQISTTRVNDPFAPTLAVPMSAKASGTELPTSAQLLSLSGGRSTAFRLIPKKAILKFCSSRKIHGPSSSQSVGDLVEKVVNAPVAASSWYPNLTCGSLKLVLPSGHTPGNHHNHVRVSGVMCVFTHGTSAPFPLSPPPCPPPSPLPSPLPFPLLLLLHLLLSPFFPPLSLSSFPLFFTSTTPLLPLSSPFPPPPRSKKSYCEGDMQSQRFTHMVHQLHDGMMACVTDNGTVSEAFAVTNGLKQGCVLAPILFILMFPAMLTDVYLEERPGIRIAYRMDGRLLNQRWMHFRSRVSTATIRALLFAKDCARNATTDEEMQRSMGLIAAACDNFGLRITTEKTVVMHQPPSNTIYTAAQ</sequence>
<dbReference type="WBParaSite" id="SSLN_0000455801-mRNA-1">
    <property type="protein sequence ID" value="SSLN_0000455801-mRNA-1"/>
    <property type="gene ID" value="SSLN_0000455801"/>
</dbReference>
<dbReference type="Proteomes" id="UP000275846">
    <property type="component" value="Unassembled WGS sequence"/>
</dbReference>
<dbReference type="SUPFAM" id="SSF50249">
    <property type="entry name" value="Nucleic acid-binding proteins"/>
    <property type="match status" value="2"/>
</dbReference>
<evidence type="ECO:0000259" key="2">
    <source>
        <dbReference type="Pfam" id="PF09103"/>
    </source>
</evidence>
<keyword evidence="5" id="KW-1185">Reference proteome</keyword>
<organism evidence="6">
    <name type="scientific">Schistocephalus solidus</name>
    <name type="common">Tapeworm</name>
    <dbReference type="NCBI Taxonomy" id="70667"/>
    <lineage>
        <taxon>Eukaryota</taxon>
        <taxon>Metazoa</taxon>
        <taxon>Spiralia</taxon>
        <taxon>Lophotrochozoa</taxon>
        <taxon>Platyhelminthes</taxon>
        <taxon>Cestoda</taxon>
        <taxon>Eucestoda</taxon>
        <taxon>Diphyllobothriidea</taxon>
        <taxon>Diphyllobothriidae</taxon>
        <taxon>Schistocephalus</taxon>
    </lineage>
</organism>
<name>A0A183SJL3_SCHSO</name>
<dbReference type="InterPro" id="IPR012340">
    <property type="entry name" value="NA-bd_OB-fold"/>
</dbReference>
<dbReference type="SUPFAM" id="SSF81878">
    <property type="entry name" value="BRCA2 tower domain"/>
    <property type="match status" value="1"/>
</dbReference>
<feature type="region of interest" description="Disordered" evidence="1">
    <location>
        <begin position="137"/>
        <end position="168"/>
    </location>
</feature>
<feature type="compositionally biased region" description="Basic and acidic residues" evidence="1">
    <location>
        <begin position="612"/>
        <end position="642"/>
    </location>
</feature>
<feature type="domain" description="Breast cancer type 2 susceptibility protein helical" evidence="3">
    <location>
        <begin position="332"/>
        <end position="395"/>
    </location>
</feature>
<gene>
    <name evidence="4" type="ORF">SSLN_LOCUS4411</name>
</gene>
<dbReference type="EMBL" id="UYSU01032859">
    <property type="protein sequence ID" value="VDL90796.1"/>
    <property type="molecule type" value="Genomic_DNA"/>
</dbReference>
<accession>A0A183SJL3</accession>
<dbReference type="PANTHER" id="PTHR11289">
    <property type="entry name" value="BREAST CANCER TYPE 2 SUSCEPTIBILITY PROTEIN BRCA2"/>
    <property type="match status" value="1"/>
</dbReference>
<dbReference type="InterPro" id="IPR015525">
    <property type="entry name" value="BRCA2"/>
</dbReference>
<feature type="region of interest" description="Disordered" evidence="1">
    <location>
        <begin position="612"/>
        <end position="672"/>
    </location>
</feature>
<evidence type="ECO:0000256" key="1">
    <source>
        <dbReference type="SAM" id="MobiDB-lite"/>
    </source>
</evidence>
<dbReference type="InterPro" id="IPR015187">
    <property type="entry name" value="BRCA2_OB_1"/>
</dbReference>
<dbReference type="Gene3D" id="2.40.50.140">
    <property type="entry name" value="Nucleic acid-binding proteins"/>
    <property type="match status" value="2"/>
</dbReference>
<dbReference type="GO" id="GO:0006355">
    <property type="term" value="P:regulation of DNA-templated transcription"/>
    <property type="evidence" value="ECO:0007669"/>
    <property type="project" value="TreeGrafter"/>
</dbReference>
<dbReference type="GO" id="GO:0000724">
    <property type="term" value="P:double-strand break repair via homologous recombination"/>
    <property type="evidence" value="ECO:0007669"/>
    <property type="project" value="InterPro"/>
</dbReference>
<evidence type="ECO:0000313" key="4">
    <source>
        <dbReference type="EMBL" id="VDL90796.1"/>
    </source>
</evidence>
<dbReference type="Pfam" id="PF09169">
    <property type="entry name" value="BRCA-2_helical"/>
    <property type="match status" value="1"/>
</dbReference>
<reference evidence="6" key="1">
    <citation type="submission" date="2016-06" db="UniProtKB">
        <authorList>
            <consortium name="WormBaseParasite"/>
        </authorList>
    </citation>
    <scope>IDENTIFICATION</scope>
</reference>
<protein>
    <submittedName>
        <fullName evidence="6">BRCA-2_OB1 domain-containing protein</fullName>
    </submittedName>
</protein>
<dbReference type="STRING" id="70667.A0A183SJL3"/>
<evidence type="ECO:0000313" key="6">
    <source>
        <dbReference type="WBParaSite" id="SSLN_0000455801-mRNA-1"/>
    </source>
</evidence>